<gene>
    <name evidence="8" type="ORF">NIES46_05020</name>
</gene>
<evidence type="ECO:0000256" key="1">
    <source>
        <dbReference type="ARBA" id="ARBA00004651"/>
    </source>
</evidence>
<keyword evidence="4 6" id="KW-1133">Transmembrane helix</keyword>
<evidence type="ECO:0000313" key="9">
    <source>
        <dbReference type="Proteomes" id="UP000326169"/>
    </source>
</evidence>
<dbReference type="EMBL" id="BIMW01000017">
    <property type="protein sequence ID" value="GCE92462.1"/>
    <property type="molecule type" value="Genomic_DNA"/>
</dbReference>
<keyword evidence="9" id="KW-1185">Reference proteome</keyword>
<feature type="transmembrane region" description="Helical" evidence="6">
    <location>
        <begin position="54"/>
        <end position="76"/>
    </location>
</feature>
<comment type="subcellular location">
    <subcellularLocation>
        <location evidence="1">Cell membrane</location>
        <topology evidence="1">Multi-pass membrane protein</topology>
    </subcellularLocation>
</comment>
<dbReference type="SUPFAM" id="SSF81342">
    <property type="entry name" value="Transmembrane di-heme cytochromes"/>
    <property type="match status" value="1"/>
</dbReference>
<dbReference type="Proteomes" id="UP000326169">
    <property type="component" value="Unassembled WGS sequence"/>
</dbReference>
<feature type="transmembrane region" description="Helical" evidence="6">
    <location>
        <begin position="12"/>
        <end position="34"/>
    </location>
</feature>
<protein>
    <recommendedName>
        <fullName evidence="7">Cytochrome b561 bacterial/Ni-hydrogenase domain-containing protein</fullName>
    </recommendedName>
</protein>
<feature type="transmembrane region" description="Helical" evidence="6">
    <location>
        <begin position="99"/>
        <end position="121"/>
    </location>
</feature>
<proteinExistence type="predicted"/>
<dbReference type="InterPro" id="IPR011577">
    <property type="entry name" value="Cyt_b561_bac/Ni-Hgenase"/>
</dbReference>
<sequence length="201" mass="23491">MSDSKPYQPFLFRLLHGLNSLLVCGCIITGYLVYQSYDRRFGTLWLIPEDSNLIDIHGTWGFFLFFMALAFTYYSLRQGKKRLIQPDTLAQLKRTPQPIWWYTLHRITNTIALLALALAVISGKFQDENWLRVGETHHLWYNIHLVAWGIMIVAIALHVLMAARVGGVPLLLSMANSQIRPSDHPRLWWDNLRNWLKRPRF</sequence>
<comment type="caution">
    <text evidence="8">The sequence shown here is derived from an EMBL/GenBank/DDBJ whole genome shotgun (WGS) entry which is preliminary data.</text>
</comment>
<evidence type="ECO:0000259" key="7">
    <source>
        <dbReference type="Pfam" id="PF01292"/>
    </source>
</evidence>
<dbReference type="Pfam" id="PF01292">
    <property type="entry name" value="Ni_hydr_CYTB"/>
    <property type="match status" value="1"/>
</dbReference>
<dbReference type="GeneID" id="301681466"/>
<organism evidence="8 9">
    <name type="scientific">Limnospira platensis NIES-46</name>
    <dbReference type="NCBI Taxonomy" id="1236695"/>
    <lineage>
        <taxon>Bacteria</taxon>
        <taxon>Bacillati</taxon>
        <taxon>Cyanobacteriota</taxon>
        <taxon>Cyanophyceae</taxon>
        <taxon>Oscillatoriophycideae</taxon>
        <taxon>Oscillatoriales</taxon>
        <taxon>Sirenicapillariaceae</taxon>
        <taxon>Limnospira</taxon>
    </lineage>
</organism>
<evidence type="ECO:0000256" key="5">
    <source>
        <dbReference type="ARBA" id="ARBA00023136"/>
    </source>
</evidence>
<accession>A0A5M3T1Q0</accession>
<feature type="transmembrane region" description="Helical" evidence="6">
    <location>
        <begin position="141"/>
        <end position="163"/>
    </location>
</feature>
<name>A0A5M3T1Q0_LIMPL</name>
<feature type="domain" description="Cytochrome b561 bacterial/Ni-hydrogenase" evidence="7">
    <location>
        <begin position="9"/>
        <end position="174"/>
    </location>
</feature>
<evidence type="ECO:0000256" key="2">
    <source>
        <dbReference type="ARBA" id="ARBA00022475"/>
    </source>
</evidence>
<evidence type="ECO:0000256" key="3">
    <source>
        <dbReference type="ARBA" id="ARBA00022692"/>
    </source>
</evidence>
<dbReference type="Gene3D" id="1.20.950.20">
    <property type="entry name" value="Transmembrane di-heme cytochromes, Chain C"/>
    <property type="match status" value="1"/>
</dbReference>
<keyword evidence="2" id="KW-1003">Cell membrane</keyword>
<reference evidence="8 9" key="1">
    <citation type="journal article" date="2019" name="J Genomics">
        <title>The Draft Genome of a Hydrogen-producing Cyanobacterium, Arthrospira platensis NIES-46.</title>
        <authorList>
            <person name="Suzuki S."/>
            <person name="Yamaguchi H."/>
            <person name="Kawachi M."/>
        </authorList>
    </citation>
    <scope>NUCLEOTIDE SEQUENCE [LARGE SCALE GENOMIC DNA]</scope>
    <source>
        <strain evidence="8 9">NIES-46</strain>
    </source>
</reference>
<keyword evidence="5 6" id="KW-0472">Membrane</keyword>
<dbReference type="InterPro" id="IPR016174">
    <property type="entry name" value="Di-haem_cyt_TM"/>
</dbReference>
<dbReference type="RefSeq" id="WP_006618164.1">
    <property type="nucleotide sequence ID" value="NZ_BIMW01000017.1"/>
</dbReference>
<evidence type="ECO:0000256" key="4">
    <source>
        <dbReference type="ARBA" id="ARBA00022989"/>
    </source>
</evidence>
<evidence type="ECO:0000313" key="8">
    <source>
        <dbReference type="EMBL" id="GCE92462.1"/>
    </source>
</evidence>
<dbReference type="PROSITE" id="PS51257">
    <property type="entry name" value="PROKAR_LIPOPROTEIN"/>
    <property type="match status" value="1"/>
</dbReference>
<evidence type="ECO:0000256" key="6">
    <source>
        <dbReference type="SAM" id="Phobius"/>
    </source>
</evidence>
<keyword evidence="3 6" id="KW-0812">Transmembrane</keyword>